<name>A0A4C1W961_EUMVA</name>
<accession>A0A4C1W961</accession>
<protein>
    <submittedName>
        <fullName evidence="1">Uncharacterized protein</fullName>
    </submittedName>
</protein>
<comment type="caution">
    <text evidence="1">The sequence shown here is derived from an EMBL/GenBank/DDBJ whole genome shotgun (WGS) entry which is preliminary data.</text>
</comment>
<dbReference type="EMBL" id="BGZK01000494">
    <property type="protein sequence ID" value="GBP47069.1"/>
    <property type="molecule type" value="Genomic_DNA"/>
</dbReference>
<dbReference type="AlphaFoldDB" id="A0A4C1W961"/>
<evidence type="ECO:0000313" key="1">
    <source>
        <dbReference type="EMBL" id="GBP47069.1"/>
    </source>
</evidence>
<evidence type="ECO:0000313" key="2">
    <source>
        <dbReference type="Proteomes" id="UP000299102"/>
    </source>
</evidence>
<reference evidence="1 2" key="1">
    <citation type="journal article" date="2019" name="Commun. Biol.">
        <title>The bagworm genome reveals a unique fibroin gene that provides high tensile strength.</title>
        <authorList>
            <person name="Kono N."/>
            <person name="Nakamura H."/>
            <person name="Ohtoshi R."/>
            <person name="Tomita M."/>
            <person name="Numata K."/>
            <person name="Arakawa K."/>
        </authorList>
    </citation>
    <scope>NUCLEOTIDE SEQUENCE [LARGE SCALE GENOMIC DNA]</scope>
</reference>
<proteinExistence type="predicted"/>
<organism evidence="1 2">
    <name type="scientific">Eumeta variegata</name>
    <name type="common">Bagworm moth</name>
    <name type="synonym">Eumeta japonica</name>
    <dbReference type="NCBI Taxonomy" id="151549"/>
    <lineage>
        <taxon>Eukaryota</taxon>
        <taxon>Metazoa</taxon>
        <taxon>Ecdysozoa</taxon>
        <taxon>Arthropoda</taxon>
        <taxon>Hexapoda</taxon>
        <taxon>Insecta</taxon>
        <taxon>Pterygota</taxon>
        <taxon>Neoptera</taxon>
        <taxon>Endopterygota</taxon>
        <taxon>Lepidoptera</taxon>
        <taxon>Glossata</taxon>
        <taxon>Ditrysia</taxon>
        <taxon>Tineoidea</taxon>
        <taxon>Psychidae</taxon>
        <taxon>Oiketicinae</taxon>
        <taxon>Eumeta</taxon>
    </lineage>
</organism>
<gene>
    <name evidence="1" type="ORF">EVAR_29672_1</name>
</gene>
<dbReference type="Proteomes" id="UP000299102">
    <property type="component" value="Unassembled WGS sequence"/>
</dbReference>
<keyword evidence="2" id="KW-1185">Reference proteome</keyword>
<sequence>MNPHSHKLTSLTREKFPNILARPSHRNRYAIPAPRKGEGKGSINLIQYTAYTRVVEGECSLYIVTARRGAVALQRAGGAPKLARFLIPFSILIPILLLTPPRPRRDAGPAFHSRRDLGLDGEGAAFANSFKSFVVTISSAVRLIYAVRPPGAPRAAAITYGEPPVIGALDLRYAFISMLLAPLAPRDAPPHSYISRGASPFTKTARRVEWFPLQLARRVAGYVRYGVKGGATYNCFAKTRHLAELHFQLVIRAGLHA</sequence>